<dbReference type="STRING" id="671065.MetMK1DRAFT_00031000"/>
<keyword evidence="3" id="KW-1185">Reference proteome</keyword>
<dbReference type="Proteomes" id="UP000003980">
    <property type="component" value="Unassembled WGS sequence"/>
</dbReference>
<sequence length="110" mass="12117">MPNPQRTFSQILETYLTIILVIIMMMGIIGVLAIPYYISPITYSEGGPSNGGYLVLGVILLAMILAGIYLVERKQVEVGSFAIIFSLIILTVLVWELYGISSVNNIIHNI</sequence>
<reference evidence="2 3" key="1">
    <citation type="submission" date="2012-01" db="EMBL/GenBank/DDBJ databases">
        <title>Improved High-Quality Draft sequence of Metallosphaera yellowstonensis MK1.</title>
        <authorList>
            <consortium name="US DOE Joint Genome Institute"/>
            <person name="Lucas S."/>
            <person name="Han J."/>
            <person name="Cheng J.-F."/>
            <person name="Goodwin L."/>
            <person name="Pitluck S."/>
            <person name="Peters L."/>
            <person name="Teshima H."/>
            <person name="Detter J.C."/>
            <person name="Han C."/>
            <person name="Tapia R."/>
            <person name="Land M."/>
            <person name="Hauser L."/>
            <person name="Kyrpides N."/>
            <person name="Kozubal M."/>
            <person name="Macur R.E."/>
            <person name="Jay Z."/>
            <person name="Inskeep W."/>
            <person name="Woyke T."/>
        </authorList>
    </citation>
    <scope>NUCLEOTIDE SEQUENCE [LARGE SCALE GENOMIC DNA]</scope>
    <source>
        <strain evidence="2 3">MK1</strain>
    </source>
</reference>
<dbReference type="RefSeq" id="WP_009075318.1">
    <property type="nucleotide sequence ID" value="NZ_JH597770.1"/>
</dbReference>
<keyword evidence="1" id="KW-1133">Transmembrane helix</keyword>
<feature type="transmembrane region" description="Helical" evidence="1">
    <location>
        <begin position="12"/>
        <end position="38"/>
    </location>
</feature>
<dbReference type="AlphaFoldDB" id="H2C931"/>
<keyword evidence="1" id="KW-0812">Transmembrane</keyword>
<name>H2C931_9CREN</name>
<gene>
    <name evidence="2" type="ORF">MetMK1DRAFT_00031000</name>
</gene>
<protein>
    <recommendedName>
        <fullName evidence="4">Multipass membrane protein</fullName>
    </recommendedName>
</protein>
<proteinExistence type="predicted"/>
<keyword evidence="1" id="KW-0472">Membrane</keyword>
<evidence type="ECO:0008006" key="4">
    <source>
        <dbReference type="Google" id="ProtNLM"/>
    </source>
</evidence>
<dbReference type="OrthoDB" id="43317at2157"/>
<evidence type="ECO:0000313" key="3">
    <source>
        <dbReference type="Proteomes" id="UP000003980"/>
    </source>
</evidence>
<organism evidence="2 3">
    <name type="scientific">Metallosphaera yellowstonensis MK1</name>
    <dbReference type="NCBI Taxonomy" id="671065"/>
    <lineage>
        <taxon>Archaea</taxon>
        <taxon>Thermoproteota</taxon>
        <taxon>Thermoprotei</taxon>
        <taxon>Sulfolobales</taxon>
        <taxon>Sulfolobaceae</taxon>
        <taxon>Metallosphaera</taxon>
    </lineage>
</organism>
<evidence type="ECO:0000313" key="2">
    <source>
        <dbReference type="EMBL" id="EHP68657.1"/>
    </source>
</evidence>
<dbReference type="eggNOG" id="arCOG07194">
    <property type="taxonomic scope" value="Archaea"/>
</dbReference>
<evidence type="ECO:0000256" key="1">
    <source>
        <dbReference type="SAM" id="Phobius"/>
    </source>
</evidence>
<accession>H2C931</accession>
<dbReference type="HOGENOM" id="CLU_2079523_0_0_2"/>
<feature type="transmembrane region" description="Helical" evidence="1">
    <location>
        <begin position="78"/>
        <end position="98"/>
    </location>
</feature>
<dbReference type="EMBL" id="JH597770">
    <property type="protein sequence ID" value="EHP68657.1"/>
    <property type="molecule type" value="Genomic_DNA"/>
</dbReference>
<feature type="transmembrane region" description="Helical" evidence="1">
    <location>
        <begin position="50"/>
        <end position="71"/>
    </location>
</feature>